<dbReference type="KEGG" id="vih:AB0763_03015"/>
<dbReference type="Pfam" id="PF05068">
    <property type="entry name" value="MtlR"/>
    <property type="match status" value="1"/>
</dbReference>
<dbReference type="PANTHER" id="PTHR37941:SF1">
    <property type="entry name" value="FUMARASE E-RELATED"/>
    <property type="match status" value="1"/>
</dbReference>
<dbReference type="EMBL" id="CP162601">
    <property type="protein sequence ID" value="XDK25634.1"/>
    <property type="molecule type" value="Genomic_DNA"/>
</dbReference>
<dbReference type="PANTHER" id="PTHR37941">
    <property type="entry name" value="FUMARASE E-RELATED"/>
    <property type="match status" value="1"/>
</dbReference>
<dbReference type="AlphaFoldDB" id="A0AB39HFU5"/>
<organism evidence="1">
    <name type="scientific">Vibrio sp. HB236076</name>
    <dbReference type="NCBI Taxonomy" id="3232307"/>
    <lineage>
        <taxon>Bacteria</taxon>
        <taxon>Pseudomonadati</taxon>
        <taxon>Pseudomonadota</taxon>
        <taxon>Gammaproteobacteria</taxon>
        <taxon>Vibrionales</taxon>
        <taxon>Vibrionaceae</taxon>
        <taxon>Vibrio</taxon>
    </lineage>
</organism>
<dbReference type="SUPFAM" id="SSF158668">
    <property type="entry name" value="MtlR-like"/>
    <property type="match status" value="1"/>
</dbReference>
<gene>
    <name evidence="1" type="ORF">AB0763_03015</name>
</gene>
<sequence length="175" mass="19769">MQQQLSDNDILERLEQSPTLRGFFVSAVDILTQGIDQLIQRVFLKDDFAVQSVVGPLLGEQGPLADVQVRLKLLLGLGVLSNQTFQDIDAILKLSQQLNREVDEYHFTSFALLQRLEKIPSMAMVAQQAQHQLNLPNMDDNLKAMQKERQTQVLISALSLTLVQLYQQLNIESPL</sequence>
<evidence type="ECO:0000313" key="1">
    <source>
        <dbReference type="EMBL" id="XDK25634.1"/>
    </source>
</evidence>
<dbReference type="InterPro" id="IPR038026">
    <property type="entry name" value="MtlR-like_sf"/>
</dbReference>
<proteinExistence type="predicted"/>
<dbReference type="RefSeq" id="WP_306101076.1">
    <property type="nucleotide sequence ID" value="NZ_CP162601.1"/>
</dbReference>
<name>A0AB39HFU5_9VIBR</name>
<protein>
    <submittedName>
        <fullName evidence="1">MltR family transcriptional regulator</fullName>
    </submittedName>
</protein>
<dbReference type="NCBIfam" id="NF008234">
    <property type="entry name" value="PRK11001.1"/>
    <property type="match status" value="1"/>
</dbReference>
<reference evidence="1" key="1">
    <citation type="submission" date="2024-07" db="EMBL/GenBank/DDBJ databases">
        <title>Genome Analysis of a Potential Novel Vibrio Species Secreting pH- and Thermo-stable Alginate Lyase and its Application in Producing Alginate Oligosaccharides.</title>
        <authorList>
            <person name="Huang H."/>
            <person name="Bao K."/>
        </authorList>
    </citation>
    <scope>NUCLEOTIDE SEQUENCE</scope>
    <source>
        <strain evidence="1">HB236076</strain>
    </source>
</reference>
<dbReference type="GO" id="GO:0045892">
    <property type="term" value="P:negative regulation of DNA-templated transcription"/>
    <property type="evidence" value="ECO:0007669"/>
    <property type="project" value="TreeGrafter"/>
</dbReference>
<accession>A0AB39HFU5</accession>
<dbReference type="InterPro" id="IPR007761">
    <property type="entry name" value="MtlR-like"/>
</dbReference>
<dbReference type="Gene3D" id="1.20.120.330">
    <property type="entry name" value="Nucleotidyltransferases domain 2"/>
    <property type="match status" value="1"/>
</dbReference>